<protein>
    <submittedName>
        <fullName evidence="1">Uncharacterized protein</fullName>
    </submittedName>
</protein>
<dbReference type="RefSeq" id="WP_164451090.1">
    <property type="nucleotide sequence ID" value="NZ_JAAIJQ010000007.1"/>
</dbReference>
<keyword evidence="2" id="KW-1185">Reference proteome</keyword>
<sequence length="464" mass="52577">MNKRYADRRSLFHDIERVALECAADRLGAMPDTQRDIFRLGVRAAPLFFGYGLFIAERSLIDGVDRLFFFTREGELFHGVFRRLFQDGCLDGSQLPASSILEVSRLATFSVSLRTVSIEELMRLWSLYSSQSMFALARSLRLEPCAIERSCARHGILLDESILHPWQDERVKRLFADEAFRAILADRIGADRDAALALLARRGLVNDGSAVGVVDIGWRGTIQDNLALMFPRNRFVGYYLGLQRFLNVQPPNCLKHAYGPDANRGLGFSHLLDAVSPMEMLCSSPNGSVMGYGVDPDGHPTARRLAEPSETRIHDDIVRHFQDGVLFACDHWAQARARHGIRSAELRELACGVWGGLITKPERQISEAYARLNHNDVFGVGAFVDKRQVPSPLKILRGLISSRDRREVILYIKQTQWTSGLWHRRDLALGHRAILVAILSTGRAYKRVRMWMHHYWLARRNLSG</sequence>
<comment type="caution">
    <text evidence="1">The sequence shown here is derived from an EMBL/GenBank/DDBJ whole genome shotgun (WGS) entry which is preliminary data.</text>
</comment>
<evidence type="ECO:0000313" key="2">
    <source>
        <dbReference type="Proteomes" id="UP000483379"/>
    </source>
</evidence>
<dbReference type="Proteomes" id="UP000483379">
    <property type="component" value="Unassembled WGS sequence"/>
</dbReference>
<gene>
    <name evidence="1" type="ORF">G3446_03880</name>
</gene>
<dbReference type="EMBL" id="JAAIJQ010000007">
    <property type="protein sequence ID" value="NEV61046.1"/>
    <property type="molecule type" value="Genomic_DNA"/>
</dbReference>
<dbReference type="AlphaFoldDB" id="A0A6M0JU35"/>
<reference evidence="1 2" key="1">
    <citation type="submission" date="2020-02" db="EMBL/GenBank/DDBJ databases">
        <title>Genome sequences of Thiorhodococcus mannitoliphagus and Thiorhodococcus minor, purple sulfur photosynthetic bacteria in the gammaproteobacterial family, Chromatiaceae.</title>
        <authorList>
            <person name="Aviles F.A."/>
            <person name="Meyer T.E."/>
            <person name="Kyndt J.A."/>
        </authorList>
    </citation>
    <scope>NUCLEOTIDE SEQUENCE [LARGE SCALE GENOMIC DNA]</scope>
    <source>
        <strain evidence="1 2">DSM 11518</strain>
    </source>
</reference>
<name>A0A6M0JU35_9GAMM</name>
<evidence type="ECO:0000313" key="1">
    <source>
        <dbReference type="EMBL" id="NEV61046.1"/>
    </source>
</evidence>
<accession>A0A6M0JU35</accession>
<proteinExistence type="predicted"/>
<organism evidence="1 2">
    <name type="scientific">Thiorhodococcus minor</name>
    <dbReference type="NCBI Taxonomy" id="57489"/>
    <lineage>
        <taxon>Bacteria</taxon>
        <taxon>Pseudomonadati</taxon>
        <taxon>Pseudomonadota</taxon>
        <taxon>Gammaproteobacteria</taxon>
        <taxon>Chromatiales</taxon>
        <taxon>Chromatiaceae</taxon>
        <taxon>Thiorhodococcus</taxon>
    </lineage>
</organism>